<comment type="caution">
    <text evidence="1">The sequence shown here is derived from an EMBL/GenBank/DDBJ whole genome shotgun (WGS) entry which is preliminary data.</text>
</comment>
<keyword evidence="2" id="KW-1185">Reference proteome</keyword>
<dbReference type="Proteomes" id="UP000631114">
    <property type="component" value="Unassembled WGS sequence"/>
</dbReference>
<dbReference type="EMBL" id="JADFTS010000001">
    <property type="protein sequence ID" value="KAF9624925.1"/>
    <property type="molecule type" value="Genomic_DNA"/>
</dbReference>
<proteinExistence type="predicted"/>
<dbReference type="AlphaFoldDB" id="A0A835MA30"/>
<evidence type="ECO:0000313" key="1">
    <source>
        <dbReference type="EMBL" id="KAF9624925.1"/>
    </source>
</evidence>
<sequence length="165" mass="19078">MFVELRFKREGELIRFITRVRCVDLKGGNAKHEASTFGYHLDIRYWVKLLNIHRLIKSRRFSPLQIRATEETLGSVEVGEVFLDIKEKGYDKNSLLSTLDPMTMFCINIGPKPPTMQLYVASCAEAGNVHIKGAFTLCYMLHLVLKVEMFTYMELSHYSISLYFS</sequence>
<gene>
    <name evidence="1" type="ORF">IFM89_015645</name>
</gene>
<accession>A0A835MA30</accession>
<name>A0A835MA30_9MAGN</name>
<organism evidence="1 2">
    <name type="scientific">Coptis chinensis</name>
    <dbReference type="NCBI Taxonomy" id="261450"/>
    <lineage>
        <taxon>Eukaryota</taxon>
        <taxon>Viridiplantae</taxon>
        <taxon>Streptophyta</taxon>
        <taxon>Embryophyta</taxon>
        <taxon>Tracheophyta</taxon>
        <taxon>Spermatophyta</taxon>
        <taxon>Magnoliopsida</taxon>
        <taxon>Ranunculales</taxon>
        <taxon>Ranunculaceae</taxon>
        <taxon>Coptidoideae</taxon>
        <taxon>Coptis</taxon>
    </lineage>
</organism>
<reference evidence="1 2" key="1">
    <citation type="submission" date="2020-10" db="EMBL/GenBank/DDBJ databases">
        <title>The Coptis chinensis genome and diversification of protoberbering-type alkaloids.</title>
        <authorList>
            <person name="Wang B."/>
            <person name="Shu S."/>
            <person name="Song C."/>
            <person name="Liu Y."/>
        </authorList>
    </citation>
    <scope>NUCLEOTIDE SEQUENCE [LARGE SCALE GENOMIC DNA]</scope>
    <source>
        <strain evidence="1">HL-2020</strain>
        <tissue evidence="1">Leaf</tissue>
    </source>
</reference>
<evidence type="ECO:0000313" key="2">
    <source>
        <dbReference type="Proteomes" id="UP000631114"/>
    </source>
</evidence>
<protein>
    <submittedName>
        <fullName evidence="1">Uncharacterized protein</fullName>
    </submittedName>
</protein>